<organism evidence="2 3">
    <name type="scientific">Paracerasibacillus soli</name>
    <dbReference type="NCBI Taxonomy" id="480284"/>
    <lineage>
        <taxon>Bacteria</taxon>
        <taxon>Bacillati</taxon>
        <taxon>Bacillota</taxon>
        <taxon>Bacilli</taxon>
        <taxon>Bacillales</taxon>
        <taxon>Bacillaceae</taxon>
        <taxon>Paracerasibacillus</taxon>
    </lineage>
</organism>
<dbReference type="EMBL" id="JAWDIQ010000003">
    <property type="protein sequence ID" value="MDY0410442.1"/>
    <property type="molecule type" value="Genomic_DNA"/>
</dbReference>
<protein>
    <recommendedName>
        <fullName evidence="4">YppG-like protein</fullName>
    </recommendedName>
</protein>
<dbReference type="RefSeq" id="WP_320381327.1">
    <property type="nucleotide sequence ID" value="NZ_JAWDIQ010000003.1"/>
</dbReference>
<evidence type="ECO:0000256" key="1">
    <source>
        <dbReference type="SAM" id="MobiDB-lite"/>
    </source>
</evidence>
<sequence>MYERPNDIAHQRNFTTNPYANYHQINHFSPYGNPSFQRMPNYNHIQPPTYPETNLIQNAPNYRVNDDRLNLNYPYAYDAAQPYHPLHDFNQSTPVPLHQNGSMNQNNAYVTPFEQFSKPKLPENWHESTMNMQQDTPQPMFGQQQNMQQQNMQQQNMQQQTIEHQTPQQQNMQMQSSNEMYPNQKGQFDLDKVLTTVGQLANTYHQVSPIVKQVGSLLKTFNPR</sequence>
<evidence type="ECO:0000313" key="3">
    <source>
        <dbReference type="Proteomes" id="UP001275315"/>
    </source>
</evidence>
<evidence type="ECO:0008006" key="4">
    <source>
        <dbReference type="Google" id="ProtNLM"/>
    </source>
</evidence>
<reference evidence="2 3" key="1">
    <citation type="submission" date="2023-10" db="EMBL/GenBank/DDBJ databases">
        <title>Virgibacillus soli CC-YMP-6 genome.</title>
        <authorList>
            <person name="Miliotis G."/>
            <person name="Sengupta P."/>
            <person name="Hameed A."/>
            <person name="Chuvochina M."/>
            <person name="Mcdonagh F."/>
            <person name="Simpson A.C."/>
            <person name="Singh N.K."/>
            <person name="Rekha P.D."/>
            <person name="Raman K."/>
            <person name="Hugenholtz P."/>
            <person name="Venkateswaran K."/>
        </authorList>
    </citation>
    <scope>NUCLEOTIDE SEQUENCE [LARGE SCALE GENOMIC DNA]</scope>
    <source>
        <strain evidence="2 3">CC-YMP-6</strain>
    </source>
</reference>
<feature type="region of interest" description="Disordered" evidence="1">
    <location>
        <begin position="159"/>
        <end position="178"/>
    </location>
</feature>
<proteinExistence type="predicted"/>
<accession>A0ABU5CX63</accession>
<comment type="caution">
    <text evidence="2">The sequence shown here is derived from an EMBL/GenBank/DDBJ whole genome shotgun (WGS) entry which is preliminary data.</text>
</comment>
<evidence type="ECO:0000313" key="2">
    <source>
        <dbReference type="EMBL" id="MDY0410442.1"/>
    </source>
</evidence>
<dbReference type="Proteomes" id="UP001275315">
    <property type="component" value="Unassembled WGS sequence"/>
</dbReference>
<name>A0ABU5CX63_9BACI</name>
<gene>
    <name evidence="2" type="ORF">RWD45_20190</name>
</gene>
<keyword evidence="3" id="KW-1185">Reference proteome</keyword>